<keyword evidence="4 7" id="KW-0418">Kinase</keyword>
<evidence type="ECO:0000313" key="10">
    <source>
        <dbReference type="Proteomes" id="UP000198683"/>
    </source>
</evidence>
<evidence type="ECO:0000256" key="3">
    <source>
        <dbReference type="ARBA" id="ARBA00022679"/>
    </source>
</evidence>
<organism evidence="9 10">
    <name type="scientific">Nonomuraea maritima</name>
    <dbReference type="NCBI Taxonomy" id="683260"/>
    <lineage>
        <taxon>Bacteria</taxon>
        <taxon>Bacillati</taxon>
        <taxon>Actinomycetota</taxon>
        <taxon>Actinomycetes</taxon>
        <taxon>Streptosporangiales</taxon>
        <taxon>Streptosporangiaceae</taxon>
        <taxon>Nonomuraea</taxon>
    </lineage>
</organism>
<dbReference type="InterPro" id="IPR001048">
    <property type="entry name" value="Asp/Glu/Uridylate_kinase"/>
</dbReference>
<dbReference type="SUPFAM" id="SSF53633">
    <property type="entry name" value="Carbamate kinase-like"/>
    <property type="match status" value="1"/>
</dbReference>
<dbReference type="EMBL" id="FNFB01000027">
    <property type="protein sequence ID" value="SDL70097.1"/>
    <property type="molecule type" value="Genomic_DNA"/>
</dbReference>
<sequence>MRVIVALGGNAVLRRGEKPDADVQVANVRTAVKTLARLAGEHELVITHGNGPQVGMLALESAADPALSRPYPFDVLGAQTQGMIGYWMQQALQNALPGRQVLAMVTQTLVTAVDPAFANPTKFVGPVYEREEAEKLAAERGWTVRPDGSQWRRVVPSPVPQRIVETRLIRRMIGQGVIVVCAGGGGIPVVRDELGRLAGVEAVVDKDRSASMLAEALECDAFLSLTDVPRVMRDFGTPQESEIGHTTPHELRALPFPDGSMGPKVEAACRFVETTGDMAAIGSLEEAERILAGTAGTIVTPNGRWPLTSTL</sequence>
<evidence type="ECO:0000256" key="7">
    <source>
        <dbReference type="PIRNR" id="PIRNR000723"/>
    </source>
</evidence>
<protein>
    <recommendedName>
        <fullName evidence="2 6">Carbamate kinase</fullName>
    </recommendedName>
</protein>
<gene>
    <name evidence="9" type="ORF">SAMN05421874_12765</name>
</gene>
<evidence type="ECO:0000259" key="8">
    <source>
        <dbReference type="Pfam" id="PF00696"/>
    </source>
</evidence>
<dbReference type="GO" id="GO:0019546">
    <property type="term" value="P:L-arginine deiminase pathway"/>
    <property type="evidence" value="ECO:0007669"/>
    <property type="project" value="TreeGrafter"/>
</dbReference>
<comment type="catalytic activity">
    <reaction evidence="5">
        <text>hydrogencarbonate + NH4(+) + ATP = carbamoyl phosphate + ADP + H2O + H(+)</text>
        <dbReference type="Rhea" id="RHEA:10152"/>
        <dbReference type="ChEBI" id="CHEBI:15377"/>
        <dbReference type="ChEBI" id="CHEBI:15378"/>
        <dbReference type="ChEBI" id="CHEBI:17544"/>
        <dbReference type="ChEBI" id="CHEBI:28938"/>
        <dbReference type="ChEBI" id="CHEBI:30616"/>
        <dbReference type="ChEBI" id="CHEBI:58228"/>
        <dbReference type="ChEBI" id="CHEBI:456216"/>
        <dbReference type="EC" id="2.7.2.2"/>
    </reaction>
</comment>
<dbReference type="NCBIfam" id="TIGR00746">
    <property type="entry name" value="arcC"/>
    <property type="match status" value="1"/>
</dbReference>
<evidence type="ECO:0000256" key="2">
    <source>
        <dbReference type="ARBA" id="ARBA00013070"/>
    </source>
</evidence>
<dbReference type="Proteomes" id="UP000198683">
    <property type="component" value="Unassembled WGS sequence"/>
</dbReference>
<dbReference type="STRING" id="683260.SAMN05421874_12765"/>
<reference evidence="9 10" key="1">
    <citation type="submission" date="2016-10" db="EMBL/GenBank/DDBJ databases">
        <authorList>
            <person name="de Groot N.N."/>
        </authorList>
    </citation>
    <scope>NUCLEOTIDE SEQUENCE [LARGE SCALE GENOMIC DNA]</scope>
    <source>
        <strain evidence="9 10">CGMCC 4.5681</strain>
    </source>
</reference>
<dbReference type="InterPro" id="IPR036393">
    <property type="entry name" value="AceGlu_kinase-like_sf"/>
</dbReference>
<keyword evidence="10" id="KW-1185">Reference proteome</keyword>
<comment type="similarity">
    <text evidence="1 7">Belongs to the carbamate kinase family.</text>
</comment>
<accession>A0A1G9M806</accession>
<dbReference type="NCBIfam" id="NF009008">
    <property type="entry name" value="PRK12354.1"/>
    <property type="match status" value="1"/>
</dbReference>
<evidence type="ECO:0000256" key="1">
    <source>
        <dbReference type="ARBA" id="ARBA00011066"/>
    </source>
</evidence>
<dbReference type="PIRSF" id="PIRSF000723">
    <property type="entry name" value="Carbamate_kin"/>
    <property type="match status" value="1"/>
</dbReference>
<dbReference type="FunFam" id="3.40.1160.10:FF:000007">
    <property type="entry name" value="Carbamate kinase"/>
    <property type="match status" value="1"/>
</dbReference>
<dbReference type="Gene3D" id="3.40.1160.10">
    <property type="entry name" value="Acetylglutamate kinase-like"/>
    <property type="match status" value="1"/>
</dbReference>
<keyword evidence="3 7" id="KW-0808">Transferase</keyword>
<dbReference type="GO" id="GO:0008804">
    <property type="term" value="F:carbamate kinase activity"/>
    <property type="evidence" value="ECO:0007669"/>
    <property type="project" value="UniProtKB-UniRule"/>
</dbReference>
<feature type="domain" description="Aspartate/glutamate/uridylate kinase" evidence="8">
    <location>
        <begin position="1"/>
        <end position="274"/>
    </location>
</feature>
<dbReference type="CDD" id="cd04235">
    <property type="entry name" value="AAK_CK"/>
    <property type="match status" value="1"/>
</dbReference>
<dbReference type="InterPro" id="IPR003964">
    <property type="entry name" value="Carb_kinase"/>
</dbReference>
<dbReference type="AlphaFoldDB" id="A0A1G9M806"/>
<evidence type="ECO:0000256" key="4">
    <source>
        <dbReference type="ARBA" id="ARBA00022777"/>
    </source>
</evidence>
<dbReference type="GO" id="GO:0005829">
    <property type="term" value="C:cytosol"/>
    <property type="evidence" value="ECO:0007669"/>
    <property type="project" value="TreeGrafter"/>
</dbReference>
<proteinExistence type="inferred from homology"/>
<evidence type="ECO:0000256" key="6">
    <source>
        <dbReference type="NCBIfam" id="TIGR00746"/>
    </source>
</evidence>
<dbReference type="OrthoDB" id="9766717at2"/>
<dbReference type="RefSeq" id="WP_090771903.1">
    <property type="nucleotide sequence ID" value="NZ_FNFB01000027.1"/>
</dbReference>
<evidence type="ECO:0000256" key="5">
    <source>
        <dbReference type="ARBA" id="ARBA00048467"/>
    </source>
</evidence>
<dbReference type="PRINTS" id="PR01469">
    <property type="entry name" value="CARBMTKINASE"/>
</dbReference>
<dbReference type="Pfam" id="PF00696">
    <property type="entry name" value="AA_kinase"/>
    <property type="match status" value="1"/>
</dbReference>
<name>A0A1G9M806_9ACTN</name>
<evidence type="ECO:0000313" key="9">
    <source>
        <dbReference type="EMBL" id="SDL70097.1"/>
    </source>
</evidence>
<dbReference type="PANTHER" id="PTHR30409">
    <property type="entry name" value="CARBAMATE KINASE"/>
    <property type="match status" value="1"/>
</dbReference>
<dbReference type="PANTHER" id="PTHR30409:SF1">
    <property type="entry name" value="CARBAMATE KINASE-RELATED"/>
    <property type="match status" value="1"/>
</dbReference>